<gene>
    <name evidence="1" type="ORF">HUT08_13975</name>
</gene>
<reference evidence="1 2" key="1">
    <citation type="submission" date="2020-06" db="EMBL/GenBank/DDBJ databases">
        <title>Genome mining for natural products.</title>
        <authorList>
            <person name="Zhang B."/>
            <person name="Shi J."/>
            <person name="Ge H."/>
        </authorList>
    </citation>
    <scope>NUCLEOTIDE SEQUENCE [LARGE SCALE GENOMIC DNA]</scope>
    <source>
        <strain evidence="1 2">NA00687</strain>
    </source>
</reference>
<organism evidence="1 2">
    <name type="scientific">Streptomyces buecherae</name>
    <dbReference type="NCBI Taxonomy" id="2763006"/>
    <lineage>
        <taxon>Bacteria</taxon>
        <taxon>Bacillati</taxon>
        <taxon>Actinomycetota</taxon>
        <taxon>Actinomycetes</taxon>
        <taxon>Kitasatosporales</taxon>
        <taxon>Streptomycetaceae</taxon>
        <taxon>Streptomyces</taxon>
    </lineage>
</organism>
<dbReference type="Proteomes" id="UP000509303">
    <property type="component" value="Chromosome"/>
</dbReference>
<dbReference type="EMBL" id="CP054929">
    <property type="protein sequence ID" value="QKW50456.1"/>
    <property type="molecule type" value="Genomic_DNA"/>
</dbReference>
<sequence length="129" mass="14317">MSDAEKSGFLSRVIGPKKRWRAYKARVKELPAKYRLAAEAIERHLMHFVPTDHDSAATMFEDLADLIEEAAANGTPIREIVGEDPAEFVAEFAQNYTDGAYIPARLRERLANDIARAEAEPPEGSESTA</sequence>
<protein>
    <submittedName>
        <fullName evidence="1">DUF1048 domain-containing protein</fullName>
    </submittedName>
</protein>
<keyword evidence="2" id="KW-1185">Reference proteome</keyword>
<dbReference type="Gene3D" id="1.10.1900.10">
    <property type="entry name" value="c-terminal domain of poly(a) binding protein"/>
    <property type="match status" value="1"/>
</dbReference>
<evidence type="ECO:0000313" key="1">
    <source>
        <dbReference type="EMBL" id="QKW50456.1"/>
    </source>
</evidence>
<dbReference type="SUPFAM" id="SSF158560">
    <property type="entry name" value="BH3980-like"/>
    <property type="match status" value="1"/>
</dbReference>
<proteinExistence type="predicted"/>
<evidence type="ECO:0000313" key="2">
    <source>
        <dbReference type="Proteomes" id="UP000509303"/>
    </source>
</evidence>
<dbReference type="RefSeq" id="WP_176162192.1">
    <property type="nucleotide sequence ID" value="NZ_CP054929.1"/>
</dbReference>
<name>A0A7H8N802_9ACTN</name>
<dbReference type="Pfam" id="PF06304">
    <property type="entry name" value="DUF1048"/>
    <property type="match status" value="1"/>
</dbReference>
<dbReference type="InterPro" id="IPR008316">
    <property type="entry name" value="UCP029876"/>
</dbReference>
<accession>A0A7H8N802</accession>
<dbReference type="AlphaFoldDB" id="A0A7H8N802"/>